<proteinExistence type="predicted"/>
<name>A0AAD9JL90_9ANNE</name>
<accession>A0AAD9JL90</accession>
<keyword evidence="2" id="KW-1185">Reference proteome</keyword>
<evidence type="ECO:0008006" key="3">
    <source>
        <dbReference type="Google" id="ProtNLM"/>
    </source>
</evidence>
<protein>
    <recommendedName>
        <fullName evidence="3">HAT C-terminal dimerisation domain-containing protein</fullName>
    </recommendedName>
</protein>
<comment type="caution">
    <text evidence="1">The sequence shown here is derived from an EMBL/GenBank/DDBJ whole genome shotgun (WGS) entry which is preliminary data.</text>
</comment>
<dbReference type="EMBL" id="JAODUP010000244">
    <property type="protein sequence ID" value="KAK2155269.1"/>
    <property type="molecule type" value="Genomic_DNA"/>
</dbReference>
<sequence>AYKLHPEYQVPKLSAAQTEVVNEFLVSKNPTFIAELITFQAKSAPYPKAFFTEAALSIDPITWWNAMKPSGMNSDFVVRLLQSPASSASIERIFSNFGQIHNSQEQTWQQHSIKVGVLLLSTEGR</sequence>
<feature type="non-terminal residue" evidence="1">
    <location>
        <position position="1"/>
    </location>
</feature>
<reference evidence="1" key="1">
    <citation type="journal article" date="2023" name="Mol. Biol. Evol.">
        <title>Third-Generation Sequencing Reveals the Adaptive Role of the Epigenome in Three Deep-Sea Polychaetes.</title>
        <authorList>
            <person name="Perez M."/>
            <person name="Aroh O."/>
            <person name="Sun Y."/>
            <person name="Lan Y."/>
            <person name="Juniper S.K."/>
            <person name="Young C.R."/>
            <person name="Angers B."/>
            <person name="Qian P.Y."/>
        </authorList>
    </citation>
    <scope>NUCLEOTIDE SEQUENCE</scope>
    <source>
        <strain evidence="1">P08H-3</strain>
    </source>
</reference>
<evidence type="ECO:0000313" key="1">
    <source>
        <dbReference type="EMBL" id="KAK2155269.1"/>
    </source>
</evidence>
<dbReference type="AlphaFoldDB" id="A0AAD9JL90"/>
<dbReference type="Proteomes" id="UP001208570">
    <property type="component" value="Unassembled WGS sequence"/>
</dbReference>
<gene>
    <name evidence="1" type="ORF">LSH36_244g02047</name>
</gene>
<organism evidence="1 2">
    <name type="scientific">Paralvinella palmiformis</name>
    <dbReference type="NCBI Taxonomy" id="53620"/>
    <lineage>
        <taxon>Eukaryota</taxon>
        <taxon>Metazoa</taxon>
        <taxon>Spiralia</taxon>
        <taxon>Lophotrochozoa</taxon>
        <taxon>Annelida</taxon>
        <taxon>Polychaeta</taxon>
        <taxon>Sedentaria</taxon>
        <taxon>Canalipalpata</taxon>
        <taxon>Terebellida</taxon>
        <taxon>Terebelliformia</taxon>
        <taxon>Alvinellidae</taxon>
        <taxon>Paralvinella</taxon>
    </lineage>
</organism>
<evidence type="ECO:0000313" key="2">
    <source>
        <dbReference type="Proteomes" id="UP001208570"/>
    </source>
</evidence>